<protein>
    <recommendedName>
        <fullName evidence="4">RHIM domain-containing protein</fullName>
    </recommendedName>
</protein>
<dbReference type="Proteomes" id="UP000807309">
    <property type="component" value="Unassembled WGS sequence"/>
</dbReference>
<evidence type="ECO:0000313" key="3">
    <source>
        <dbReference type="Proteomes" id="UP000807309"/>
    </source>
</evidence>
<accession>A0ABS0CJN1</accession>
<feature type="compositionally biased region" description="Basic residues" evidence="1">
    <location>
        <begin position="149"/>
        <end position="159"/>
    </location>
</feature>
<evidence type="ECO:0008006" key="4">
    <source>
        <dbReference type="Google" id="ProtNLM"/>
    </source>
</evidence>
<name>A0ABS0CJN1_9NOCA</name>
<dbReference type="RefSeq" id="WP_195035524.1">
    <property type="nucleotide sequence ID" value="NZ_JADLRE010000024.1"/>
</dbReference>
<evidence type="ECO:0000256" key="1">
    <source>
        <dbReference type="SAM" id="MobiDB-lite"/>
    </source>
</evidence>
<feature type="region of interest" description="Disordered" evidence="1">
    <location>
        <begin position="137"/>
        <end position="159"/>
    </location>
</feature>
<comment type="caution">
    <text evidence="2">The sequence shown here is derived from an EMBL/GenBank/DDBJ whole genome shotgun (WGS) entry which is preliminary data.</text>
</comment>
<sequence length="159" mass="16279">MDPVTIVATAVAIGAAAGLTDTAKQSVSDAYGALKGLLTRRYREVDLAQVEAAPDSAAERESLAGALDTHGAAEDHELLAAARQLIEAAVQADVSAAGVDLEMVEAAALRISRVTSTGTGVRVHGGRFSGDIHIEDIDAGAGDTSHPGPARRHPPMPPR</sequence>
<dbReference type="EMBL" id="JADLRE010000024">
    <property type="protein sequence ID" value="MBF6228643.1"/>
    <property type="molecule type" value="Genomic_DNA"/>
</dbReference>
<proteinExistence type="predicted"/>
<keyword evidence="3" id="KW-1185">Reference proteome</keyword>
<evidence type="ECO:0000313" key="2">
    <source>
        <dbReference type="EMBL" id="MBF6228643.1"/>
    </source>
</evidence>
<reference evidence="2 3" key="1">
    <citation type="submission" date="2020-10" db="EMBL/GenBank/DDBJ databases">
        <title>Identification of Nocardia species via Next-generation sequencing and recognition of intraspecies genetic diversity.</title>
        <authorList>
            <person name="Li P."/>
            <person name="Li P."/>
            <person name="Lu B."/>
        </authorList>
    </citation>
    <scope>NUCLEOTIDE SEQUENCE [LARGE SCALE GENOMIC DNA]</scope>
    <source>
        <strain evidence="2 3">N-11</strain>
    </source>
</reference>
<gene>
    <name evidence="2" type="ORF">IU470_26495</name>
</gene>
<organism evidence="2 3">
    <name type="scientific">Nocardia abscessus</name>
    <dbReference type="NCBI Taxonomy" id="120957"/>
    <lineage>
        <taxon>Bacteria</taxon>
        <taxon>Bacillati</taxon>
        <taxon>Actinomycetota</taxon>
        <taxon>Actinomycetes</taxon>
        <taxon>Mycobacteriales</taxon>
        <taxon>Nocardiaceae</taxon>
        <taxon>Nocardia</taxon>
    </lineage>
</organism>